<dbReference type="SMART" id="SM00507">
    <property type="entry name" value="HNHc"/>
    <property type="match status" value="1"/>
</dbReference>
<dbReference type="InterPro" id="IPR003870">
    <property type="entry name" value="DUF222"/>
</dbReference>
<evidence type="ECO:0000313" key="3">
    <source>
        <dbReference type="EMBL" id="GAA4008430.1"/>
    </source>
</evidence>
<dbReference type="GO" id="GO:0004519">
    <property type="term" value="F:endonuclease activity"/>
    <property type="evidence" value="ECO:0007669"/>
    <property type="project" value="UniProtKB-KW"/>
</dbReference>
<accession>A0ABP7S8U7</accession>
<sequence>MEITDFIDHLTGFQPYQLPEEEILPTVRELETVQRMVVAVMADLTAEAEARSLHVVHGCRSVAVLLRDTLVLSPYEARRRARLVKELPSLPETARALREGDIQAEHVFVIADTLRVLPAEHHDDAERELAKHARTLNHKELEKAGKYLRALLDPDGVFAEEQDSIAKRGLKAHQDANGNTIIRGVLDPEAGEAFMTAMQSLATPRKDDDRTPEQRNADALIELVRVAMASQGLPMQGGERPQVIITISYEALLAGLSVGWTSWSGPLSAQLVRKIACDSTAIPVVLDGNGVPLDYGREKRTAPKALRKALAVRDEGCAFPGCDRPPAWTEAHHVVHWINGGETNLGNMVLLCSHHHHVIHQEEWEIVFEAGLPVFLPPAWIDPAREPRRNIRLAAVAG</sequence>
<reference evidence="4" key="1">
    <citation type="journal article" date="2019" name="Int. J. Syst. Evol. Microbiol.">
        <title>The Global Catalogue of Microorganisms (GCM) 10K type strain sequencing project: providing services to taxonomists for standard genome sequencing and annotation.</title>
        <authorList>
            <consortium name="The Broad Institute Genomics Platform"/>
            <consortium name="The Broad Institute Genome Sequencing Center for Infectious Disease"/>
            <person name="Wu L."/>
            <person name="Ma J."/>
        </authorList>
    </citation>
    <scope>NUCLEOTIDE SEQUENCE [LARGE SCALE GENOMIC DNA]</scope>
    <source>
        <strain evidence="4">JCM 17342</strain>
    </source>
</reference>
<dbReference type="CDD" id="cd00085">
    <property type="entry name" value="HNHc"/>
    <property type="match status" value="1"/>
</dbReference>
<proteinExistence type="inferred from homology"/>
<dbReference type="Pfam" id="PF02720">
    <property type="entry name" value="DUF222"/>
    <property type="match status" value="1"/>
</dbReference>
<comment type="caution">
    <text evidence="3">The sequence shown here is derived from an EMBL/GenBank/DDBJ whole genome shotgun (WGS) entry which is preliminary data.</text>
</comment>
<dbReference type="InterPro" id="IPR002711">
    <property type="entry name" value="HNH"/>
</dbReference>
<dbReference type="Pfam" id="PF01844">
    <property type="entry name" value="HNH"/>
    <property type="match status" value="1"/>
</dbReference>
<dbReference type="Proteomes" id="UP001501747">
    <property type="component" value="Unassembled WGS sequence"/>
</dbReference>
<dbReference type="EMBL" id="BAABAL010000009">
    <property type="protein sequence ID" value="GAA4008430.1"/>
    <property type="molecule type" value="Genomic_DNA"/>
</dbReference>
<protein>
    <submittedName>
        <fullName evidence="3">HNH endonuclease signature motif containing protein</fullName>
    </submittedName>
</protein>
<keyword evidence="3" id="KW-0540">Nuclease</keyword>
<feature type="domain" description="HNH nuclease" evidence="2">
    <location>
        <begin position="305"/>
        <end position="357"/>
    </location>
</feature>
<gene>
    <name evidence="3" type="ORF">GCM10022247_33290</name>
</gene>
<keyword evidence="3" id="KW-0255">Endonuclease</keyword>
<keyword evidence="3" id="KW-0378">Hydrolase</keyword>
<comment type="similarity">
    <text evidence="1">Belongs to the Rv1128c/1148c/1588c/1702c/1945/3466 family.</text>
</comment>
<dbReference type="Gene3D" id="1.10.30.50">
    <property type="match status" value="1"/>
</dbReference>
<name>A0ABP7S8U7_9PSEU</name>
<dbReference type="RefSeq" id="WP_344875658.1">
    <property type="nucleotide sequence ID" value="NZ_BAABAL010000009.1"/>
</dbReference>
<keyword evidence="4" id="KW-1185">Reference proteome</keyword>
<organism evidence="3 4">
    <name type="scientific">Allokutzneria multivorans</name>
    <dbReference type="NCBI Taxonomy" id="1142134"/>
    <lineage>
        <taxon>Bacteria</taxon>
        <taxon>Bacillati</taxon>
        <taxon>Actinomycetota</taxon>
        <taxon>Actinomycetes</taxon>
        <taxon>Pseudonocardiales</taxon>
        <taxon>Pseudonocardiaceae</taxon>
        <taxon>Allokutzneria</taxon>
    </lineage>
</organism>
<evidence type="ECO:0000313" key="4">
    <source>
        <dbReference type="Proteomes" id="UP001501747"/>
    </source>
</evidence>
<dbReference type="InterPro" id="IPR003615">
    <property type="entry name" value="HNH_nuc"/>
</dbReference>
<evidence type="ECO:0000256" key="1">
    <source>
        <dbReference type="ARBA" id="ARBA00023450"/>
    </source>
</evidence>
<evidence type="ECO:0000259" key="2">
    <source>
        <dbReference type="SMART" id="SM00507"/>
    </source>
</evidence>